<dbReference type="GO" id="GO:0046872">
    <property type="term" value="F:metal ion binding"/>
    <property type="evidence" value="ECO:0007669"/>
    <property type="project" value="InterPro"/>
</dbReference>
<evidence type="ECO:0000259" key="2">
    <source>
        <dbReference type="Pfam" id="PF00675"/>
    </source>
</evidence>
<dbReference type="InterPro" id="IPR050361">
    <property type="entry name" value="MPP/UQCRC_Complex"/>
</dbReference>
<reference evidence="5" key="1">
    <citation type="journal article" date="2020" name="mSystems">
        <title>Genome- and Community-Level Interaction Insights into Carbon Utilization and Element Cycling Functions of Hydrothermarchaeota in Hydrothermal Sediment.</title>
        <authorList>
            <person name="Zhou Z."/>
            <person name="Liu Y."/>
            <person name="Xu W."/>
            <person name="Pan J."/>
            <person name="Luo Z.H."/>
            <person name="Li M."/>
        </authorList>
    </citation>
    <scope>NUCLEOTIDE SEQUENCE [LARGE SCALE GENOMIC DNA]</scope>
    <source>
        <strain evidence="4">SpSt-265</strain>
        <strain evidence="5">SpSt-465</strain>
    </source>
</reference>
<dbReference type="Gene3D" id="3.30.830.10">
    <property type="entry name" value="Metalloenzyme, LuxS/M16 peptidase-like"/>
    <property type="match status" value="2"/>
</dbReference>
<comment type="caution">
    <text evidence="5">The sequence shown here is derived from an EMBL/GenBank/DDBJ whole genome shotgun (WGS) entry which is preliminary data.</text>
</comment>
<dbReference type="Pfam" id="PF00675">
    <property type="entry name" value="Peptidase_M16"/>
    <property type="match status" value="1"/>
</dbReference>
<evidence type="ECO:0000313" key="4">
    <source>
        <dbReference type="EMBL" id="HEA87674.1"/>
    </source>
</evidence>
<proteinExistence type="inferred from homology"/>
<accession>A0A7C3EYV2</accession>
<dbReference type="InterPro" id="IPR011765">
    <property type="entry name" value="Pept_M16_N"/>
</dbReference>
<organism evidence="5">
    <name type="scientific">candidate division WOR-3 bacterium</name>
    <dbReference type="NCBI Taxonomy" id="2052148"/>
    <lineage>
        <taxon>Bacteria</taxon>
        <taxon>Bacteria division WOR-3</taxon>
    </lineage>
</organism>
<dbReference type="Pfam" id="PF05193">
    <property type="entry name" value="Peptidase_M16_C"/>
    <property type="match status" value="1"/>
</dbReference>
<evidence type="ECO:0000259" key="3">
    <source>
        <dbReference type="Pfam" id="PF05193"/>
    </source>
</evidence>
<feature type="domain" description="Peptidase M16 N-terminal" evidence="2">
    <location>
        <begin position="38"/>
        <end position="176"/>
    </location>
</feature>
<dbReference type="InterPro" id="IPR007863">
    <property type="entry name" value="Peptidase_M16_C"/>
</dbReference>
<dbReference type="EMBL" id="DSTU01000004">
    <property type="protein sequence ID" value="HFJ53513.1"/>
    <property type="molecule type" value="Genomic_DNA"/>
</dbReference>
<name>A0A7C3EYV2_UNCW3</name>
<feature type="domain" description="Peptidase M16 C-terminal" evidence="3">
    <location>
        <begin position="184"/>
        <end position="361"/>
    </location>
</feature>
<sequence>MNIILSLLTLLASFDPLESRVFEFRLRNGLQVIGYIDTSAPVVSVNVYYRVGSYDEPPGLTGISHMLEHMSFKHTDIYKPGDFDRMLDSVGAFNNGFTSTYYTGYYEDIAREHWGLALKLEAARMGRCIFPDSEFESEHQVVAEERRLQDNRPSSVLWENFEAIAWLAHPHRNPTIGWPDDVANFTVEKVRAWYQHYNPANAVLVIAGDIRPDEVKTMAQKYFGRLKGRPINRYDYYYFEPEPAGERRIIIRKRVSVPTLLIGYPTPGIRDSLYFVGDVTARILGSGRNSRLYRTLVLDSGLATSVSVWNSVEKDPGLMYFWISPKSETLIPRIEHLITRELERMKTELVTGLELQRVKNQTIAGSIFERDDISGIAYLIATAQITTGSWRSFLDWMQQVEKTTPEQIQQFCQKYFQDHRRIVGMLLPEKREAK</sequence>
<dbReference type="PANTHER" id="PTHR11851:SF49">
    <property type="entry name" value="MITOCHONDRIAL-PROCESSING PEPTIDASE SUBUNIT ALPHA"/>
    <property type="match status" value="1"/>
</dbReference>
<dbReference type="SUPFAM" id="SSF63411">
    <property type="entry name" value="LuxS/MPP-like metallohydrolase"/>
    <property type="match status" value="2"/>
</dbReference>
<gene>
    <name evidence="4" type="ORF">ENP94_06685</name>
    <name evidence="5" type="ORF">ENS16_02335</name>
</gene>
<dbReference type="AlphaFoldDB" id="A0A7C3EYV2"/>
<dbReference type="InterPro" id="IPR011249">
    <property type="entry name" value="Metalloenz_LuxS/M16"/>
</dbReference>
<comment type="similarity">
    <text evidence="1">Belongs to the peptidase M16 family.</text>
</comment>
<protein>
    <submittedName>
        <fullName evidence="5">Insulinase family protein</fullName>
    </submittedName>
</protein>
<evidence type="ECO:0000313" key="5">
    <source>
        <dbReference type="EMBL" id="HFJ53513.1"/>
    </source>
</evidence>
<evidence type="ECO:0000256" key="1">
    <source>
        <dbReference type="ARBA" id="ARBA00007261"/>
    </source>
</evidence>
<dbReference type="EMBL" id="DSLG01000008">
    <property type="protein sequence ID" value="HEA87674.1"/>
    <property type="molecule type" value="Genomic_DNA"/>
</dbReference>
<dbReference type="PANTHER" id="PTHR11851">
    <property type="entry name" value="METALLOPROTEASE"/>
    <property type="match status" value="1"/>
</dbReference>